<dbReference type="InterPro" id="IPR018673">
    <property type="entry name" value="DUF2141"/>
</dbReference>
<name>X0V5W0_9ZZZZ</name>
<protein>
    <recommendedName>
        <fullName evidence="2">DUF2141 domain-containing protein</fullName>
    </recommendedName>
</protein>
<accession>X0V5W0</accession>
<sequence>MGQPSRAISGKITYKGKQAGTVIVKLYKLYVSSEGQVTQLSKREIYGATEPFKTIRLQKPSPYTFSDLSAGQYSVLAFVDTDGNGELSFNRPEPFGWFSSEPAGGFEAINVTKSDVNDADFKLRVPTHFPKKDKRIEHGALRRIKGLAVLQLWGSSEERGFAHGY</sequence>
<dbReference type="Pfam" id="PF09912">
    <property type="entry name" value="DUF2141"/>
    <property type="match status" value="1"/>
</dbReference>
<feature type="non-terminal residue" evidence="1">
    <location>
        <position position="165"/>
    </location>
</feature>
<dbReference type="AlphaFoldDB" id="X0V5W0"/>
<evidence type="ECO:0008006" key="2">
    <source>
        <dbReference type="Google" id="ProtNLM"/>
    </source>
</evidence>
<reference evidence="1" key="1">
    <citation type="journal article" date="2014" name="Front. Microbiol.">
        <title>High frequency of phylogenetically diverse reductive dehalogenase-homologous genes in deep subseafloor sedimentary metagenomes.</title>
        <authorList>
            <person name="Kawai M."/>
            <person name="Futagami T."/>
            <person name="Toyoda A."/>
            <person name="Takaki Y."/>
            <person name="Nishi S."/>
            <person name="Hori S."/>
            <person name="Arai W."/>
            <person name="Tsubouchi T."/>
            <person name="Morono Y."/>
            <person name="Uchiyama I."/>
            <person name="Ito T."/>
            <person name="Fujiyama A."/>
            <person name="Inagaki F."/>
            <person name="Takami H."/>
        </authorList>
    </citation>
    <scope>NUCLEOTIDE SEQUENCE</scope>
    <source>
        <strain evidence="1">Expedition CK06-06</strain>
    </source>
</reference>
<evidence type="ECO:0000313" key="1">
    <source>
        <dbReference type="EMBL" id="GAF96015.1"/>
    </source>
</evidence>
<gene>
    <name evidence="1" type="ORF">S01H1_19677</name>
</gene>
<proteinExistence type="predicted"/>
<dbReference type="EMBL" id="BARS01010660">
    <property type="protein sequence ID" value="GAF96015.1"/>
    <property type="molecule type" value="Genomic_DNA"/>
</dbReference>
<organism evidence="1">
    <name type="scientific">marine sediment metagenome</name>
    <dbReference type="NCBI Taxonomy" id="412755"/>
    <lineage>
        <taxon>unclassified sequences</taxon>
        <taxon>metagenomes</taxon>
        <taxon>ecological metagenomes</taxon>
    </lineage>
</organism>
<comment type="caution">
    <text evidence="1">The sequence shown here is derived from an EMBL/GenBank/DDBJ whole genome shotgun (WGS) entry which is preliminary data.</text>
</comment>